<feature type="domain" description="HTH psq-type" evidence="1">
    <location>
        <begin position="1"/>
        <end position="38"/>
    </location>
</feature>
<evidence type="ECO:0000259" key="1">
    <source>
        <dbReference type="Pfam" id="PF05225"/>
    </source>
</evidence>
<dbReference type="SUPFAM" id="SSF46689">
    <property type="entry name" value="Homeodomain-like"/>
    <property type="match status" value="1"/>
</dbReference>
<evidence type="ECO:0000313" key="2">
    <source>
        <dbReference type="EMBL" id="KAK9539438.1"/>
    </source>
</evidence>
<organism evidence="2 3">
    <name type="scientific">Zoarces viviparus</name>
    <name type="common">Viviparous eelpout</name>
    <name type="synonym">Blennius viviparus</name>
    <dbReference type="NCBI Taxonomy" id="48416"/>
    <lineage>
        <taxon>Eukaryota</taxon>
        <taxon>Metazoa</taxon>
        <taxon>Chordata</taxon>
        <taxon>Craniata</taxon>
        <taxon>Vertebrata</taxon>
        <taxon>Euteleostomi</taxon>
        <taxon>Actinopterygii</taxon>
        <taxon>Neopterygii</taxon>
        <taxon>Teleostei</taxon>
        <taxon>Neoteleostei</taxon>
        <taxon>Acanthomorphata</taxon>
        <taxon>Eupercaria</taxon>
        <taxon>Perciformes</taxon>
        <taxon>Cottioidei</taxon>
        <taxon>Zoarcales</taxon>
        <taxon>Zoarcidae</taxon>
        <taxon>Zoarcinae</taxon>
        <taxon>Zoarces</taxon>
    </lineage>
</organism>
<dbReference type="Gene3D" id="1.10.10.60">
    <property type="entry name" value="Homeodomain-like"/>
    <property type="match status" value="1"/>
</dbReference>
<name>A0AAW1FYL1_ZOAVI</name>
<dbReference type="Proteomes" id="UP001488805">
    <property type="component" value="Unassembled WGS sequence"/>
</dbReference>
<dbReference type="Pfam" id="PF05225">
    <property type="entry name" value="HTH_psq"/>
    <property type="match status" value="1"/>
</dbReference>
<dbReference type="InterPro" id="IPR007889">
    <property type="entry name" value="HTH_Psq"/>
</dbReference>
<evidence type="ECO:0000313" key="3">
    <source>
        <dbReference type="Proteomes" id="UP001488805"/>
    </source>
</evidence>
<dbReference type="InterPro" id="IPR009057">
    <property type="entry name" value="Homeodomain-like_sf"/>
</dbReference>
<dbReference type="AlphaFoldDB" id="A0AAW1FYL1"/>
<keyword evidence="3" id="KW-1185">Reference proteome</keyword>
<accession>A0AAW1FYL1</accession>
<gene>
    <name evidence="2" type="ORF">VZT92_004546</name>
</gene>
<proteinExistence type="predicted"/>
<sequence>MAQALQEVKAGRLTLWQAAQQFGVPKSSLSGRVSGKVSSDCVYGQRTLLTQMMQMRIPWLEYCVYSASHGFPLTKPQVLAHALVIYNLCQETPKTVLGQT</sequence>
<reference evidence="2 3" key="1">
    <citation type="journal article" date="2024" name="Genome Biol. Evol.">
        <title>Chromosome-level genome assembly of the viviparous eelpout Zoarces viviparus.</title>
        <authorList>
            <person name="Fuhrmann N."/>
            <person name="Brasseur M.V."/>
            <person name="Bakowski C.E."/>
            <person name="Podsiadlowski L."/>
            <person name="Prost S."/>
            <person name="Krehenwinkel H."/>
            <person name="Mayer C."/>
        </authorList>
    </citation>
    <scope>NUCLEOTIDE SEQUENCE [LARGE SCALE GENOMIC DNA]</scope>
    <source>
        <strain evidence="2">NO-MEL_2022_Ind0_liver</strain>
    </source>
</reference>
<protein>
    <recommendedName>
        <fullName evidence="1">HTH psq-type domain-containing protein</fullName>
    </recommendedName>
</protein>
<comment type="caution">
    <text evidence="2">The sequence shown here is derived from an EMBL/GenBank/DDBJ whole genome shotgun (WGS) entry which is preliminary data.</text>
</comment>
<dbReference type="GO" id="GO:0003677">
    <property type="term" value="F:DNA binding"/>
    <property type="evidence" value="ECO:0007669"/>
    <property type="project" value="InterPro"/>
</dbReference>
<dbReference type="EMBL" id="JBCEZU010000023">
    <property type="protein sequence ID" value="KAK9539438.1"/>
    <property type="molecule type" value="Genomic_DNA"/>
</dbReference>